<dbReference type="SUPFAM" id="SSF56112">
    <property type="entry name" value="Protein kinase-like (PK-like)"/>
    <property type="match status" value="1"/>
</dbReference>
<dbReference type="InterPro" id="IPR002575">
    <property type="entry name" value="Aminoglycoside_PTrfase"/>
</dbReference>
<feature type="compositionally biased region" description="Gly residues" evidence="1">
    <location>
        <begin position="1"/>
        <end position="12"/>
    </location>
</feature>
<protein>
    <submittedName>
        <fullName evidence="3">Aminoglycoside phosphotransferase (APT) family kinase protein</fullName>
    </submittedName>
</protein>
<accession>A0A4Q8BGQ9</accession>
<reference evidence="3 4" key="1">
    <citation type="submission" date="2019-02" db="EMBL/GenBank/DDBJ databases">
        <title>Sequencing the genomes of 1000 actinobacteria strains.</title>
        <authorList>
            <person name="Klenk H.-P."/>
        </authorList>
    </citation>
    <scope>NUCLEOTIDE SEQUENCE [LARGE SCALE GENOMIC DNA]</scope>
    <source>
        <strain evidence="3 4">DSM 45612</strain>
    </source>
</reference>
<name>A0A4Q8BGQ9_9ACTN</name>
<dbReference type="Pfam" id="PF01636">
    <property type="entry name" value="APH"/>
    <property type="match status" value="1"/>
</dbReference>
<proteinExistence type="predicted"/>
<dbReference type="Proteomes" id="UP000294114">
    <property type="component" value="Unassembled WGS sequence"/>
</dbReference>
<keyword evidence="3" id="KW-0808">Transferase</keyword>
<feature type="region of interest" description="Disordered" evidence="1">
    <location>
        <begin position="1"/>
        <end position="24"/>
    </location>
</feature>
<dbReference type="GO" id="GO:0016301">
    <property type="term" value="F:kinase activity"/>
    <property type="evidence" value="ECO:0007669"/>
    <property type="project" value="UniProtKB-KW"/>
</dbReference>
<evidence type="ECO:0000256" key="1">
    <source>
        <dbReference type="SAM" id="MobiDB-lite"/>
    </source>
</evidence>
<evidence type="ECO:0000313" key="3">
    <source>
        <dbReference type="EMBL" id="RZU76503.1"/>
    </source>
</evidence>
<evidence type="ECO:0000259" key="2">
    <source>
        <dbReference type="Pfam" id="PF01636"/>
    </source>
</evidence>
<organism evidence="3 4">
    <name type="scientific">Micromonospora kangleipakensis</name>
    <dbReference type="NCBI Taxonomy" id="1077942"/>
    <lineage>
        <taxon>Bacteria</taxon>
        <taxon>Bacillati</taxon>
        <taxon>Actinomycetota</taxon>
        <taxon>Actinomycetes</taxon>
        <taxon>Micromonosporales</taxon>
        <taxon>Micromonosporaceae</taxon>
        <taxon>Micromonospora</taxon>
    </lineage>
</organism>
<keyword evidence="4" id="KW-1185">Reference proteome</keyword>
<sequence length="321" mass="34364">MAGNRLRGGGRAGTLAGMTPLDAAPPPRVPSIDVALVRRLIATQFPRWADLPVRPVAVGGWDNRTFHLGDAMTVRLPSAAGYVPQVDKEHRWLPVLAPRLPLTVPTPLARGEPGEGYPFPWAVHRWIDGETARVDRIGDLTAFARTLADFLAALPRPEPAAGPPAGAHSSFRGASLMTYDAETRRAIEALGDRIPVGTVTEIWATALRSTWSGPPVWFHGDVAWGNLLVRGGRLAAVIDFGCCGVGDPACDLAVAWTLLSGPSRSAFRAALAVDDGMWARGRGWVLWKGLITLDNPDPVRAAEASHMLDAVCTEYAESVAR</sequence>
<dbReference type="EMBL" id="SHLD01000001">
    <property type="protein sequence ID" value="RZU76503.1"/>
    <property type="molecule type" value="Genomic_DNA"/>
</dbReference>
<dbReference type="InterPro" id="IPR051678">
    <property type="entry name" value="AGP_Transferase"/>
</dbReference>
<comment type="caution">
    <text evidence="3">The sequence shown here is derived from an EMBL/GenBank/DDBJ whole genome shotgun (WGS) entry which is preliminary data.</text>
</comment>
<dbReference type="InterPro" id="IPR011009">
    <property type="entry name" value="Kinase-like_dom_sf"/>
</dbReference>
<dbReference type="CDD" id="cd05155">
    <property type="entry name" value="APH_ChoK_like_1"/>
    <property type="match status" value="1"/>
</dbReference>
<keyword evidence="3" id="KW-0418">Kinase</keyword>
<dbReference type="PANTHER" id="PTHR21310">
    <property type="entry name" value="AMINOGLYCOSIDE PHOSPHOTRANSFERASE-RELATED-RELATED"/>
    <property type="match status" value="1"/>
</dbReference>
<dbReference type="AlphaFoldDB" id="A0A4Q8BGQ9"/>
<gene>
    <name evidence="3" type="ORF">EV384_5163</name>
</gene>
<feature type="domain" description="Aminoglycoside phosphotransferase" evidence="2">
    <location>
        <begin position="59"/>
        <end position="284"/>
    </location>
</feature>
<dbReference type="Gene3D" id="3.90.1200.10">
    <property type="match status" value="1"/>
</dbReference>
<dbReference type="PANTHER" id="PTHR21310:SF42">
    <property type="entry name" value="BIFUNCTIONAL AAC_APH"/>
    <property type="match status" value="1"/>
</dbReference>
<dbReference type="Gene3D" id="3.30.200.20">
    <property type="entry name" value="Phosphorylase Kinase, domain 1"/>
    <property type="match status" value="1"/>
</dbReference>
<evidence type="ECO:0000313" key="4">
    <source>
        <dbReference type="Proteomes" id="UP000294114"/>
    </source>
</evidence>